<accession>A0A432X1U9</accession>
<dbReference type="CDD" id="cd24032">
    <property type="entry name" value="ASKHA_NBD_TsaB"/>
    <property type="match status" value="1"/>
</dbReference>
<keyword evidence="9" id="KW-1185">Reference proteome</keyword>
<dbReference type="InterPro" id="IPR043129">
    <property type="entry name" value="ATPase_NBD"/>
</dbReference>
<evidence type="ECO:0000259" key="7">
    <source>
        <dbReference type="Pfam" id="PF00814"/>
    </source>
</evidence>
<name>A0A432X1U9_9GAMM</name>
<dbReference type="GO" id="GO:0016740">
    <property type="term" value="F:transferase activity"/>
    <property type="evidence" value="ECO:0007669"/>
    <property type="project" value="UniProtKB-KW"/>
</dbReference>
<dbReference type="SUPFAM" id="SSF53067">
    <property type="entry name" value="Actin-like ATPase domain"/>
    <property type="match status" value="2"/>
</dbReference>
<dbReference type="FunFam" id="3.30.420.40:FF:000097">
    <property type="entry name" value="tRNA threonylcarbamoyladenosine biosynthesis protein TsaB"/>
    <property type="match status" value="1"/>
</dbReference>
<gene>
    <name evidence="8" type="primary">tsaB</name>
    <name evidence="8" type="ORF">CWE15_07480</name>
</gene>
<dbReference type="GO" id="GO:0002949">
    <property type="term" value="P:tRNA threonylcarbamoyladenosine modification"/>
    <property type="evidence" value="ECO:0007669"/>
    <property type="project" value="InterPro"/>
</dbReference>
<evidence type="ECO:0000256" key="4">
    <source>
        <dbReference type="ARBA" id="ARBA00022490"/>
    </source>
</evidence>
<evidence type="ECO:0000256" key="5">
    <source>
        <dbReference type="ARBA" id="ARBA00022694"/>
    </source>
</evidence>
<dbReference type="OrthoDB" id="9809995at2"/>
<dbReference type="EMBL" id="PIPQ01000003">
    <property type="protein sequence ID" value="RUO40577.1"/>
    <property type="molecule type" value="Genomic_DNA"/>
</dbReference>
<dbReference type="InterPro" id="IPR022496">
    <property type="entry name" value="T6A_TsaB"/>
</dbReference>
<organism evidence="8 9">
    <name type="scientific">Aliidiomarina taiwanensis</name>
    <dbReference type="NCBI Taxonomy" id="946228"/>
    <lineage>
        <taxon>Bacteria</taxon>
        <taxon>Pseudomonadati</taxon>
        <taxon>Pseudomonadota</taxon>
        <taxon>Gammaproteobacteria</taxon>
        <taxon>Alteromonadales</taxon>
        <taxon>Idiomarinaceae</taxon>
        <taxon>Aliidiomarina</taxon>
    </lineage>
</organism>
<sequence length="237" mass="25530">MRLLALDTATEFCSAAVNTKAEPVVRGEEAPRQHAQLILPFVQEVLAEADMSLADLDGLVIGRGPGSFTGVRIAAGIGQGLAFSQNLPVVGVSSLQAMAQQAHRLLGAEAVLAAIDARMGEVYYAYYRNVGGVMQPVTEEQVAAPQAVTLPHQEEQTERVWHAVGTGFAAYPDLLEKLSQEGVQVQQTEVRLPHAEDMLVLGAAMFREGKAVAAEAFEVHYVRNEVTWQKLPGRGNE</sequence>
<evidence type="ECO:0000256" key="2">
    <source>
        <dbReference type="ARBA" id="ARBA00010493"/>
    </source>
</evidence>
<evidence type="ECO:0000313" key="8">
    <source>
        <dbReference type="EMBL" id="RUO40577.1"/>
    </source>
</evidence>
<dbReference type="GO" id="GO:0005829">
    <property type="term" value="C:cytosol"/>
    <property type="evidence" value="ECO:0007669"/>
    <property type="project" value="TreeGrafter"/>
</dbReference>
<comment type="caution">
    <text evidence="8">The sequence shown here is derived from an EMBL/GenBank/DDBJ whole genome shotgun (WGS) entry which is preliminary data.</text>
</comment>
<keyword evidence="4" id="KW-0963">Cytoplasm</keyword>
<feature type="domain" description="Gcp-like" evidence="7">
    <location>
        <begin position="28"/>
        <end position="218"/>
    </location>
</feature>
<dbReference type="Gene3D" id="3.30.420.40">
    <property type="match status" value="2"/>
</dbReference>
<evidence type="ECO:0000313" key="9">
    <source>
        <dbReference type="Proteomes" id="UP000286976"/>
    </source>
</evidence>
<proteinExistence type="inferred from homology"/>
<comment type="subcellular location">
    <subcellularLocation>
        <location evidence="1">Cytoplasm</location>
    </subcellularLocation>
</comment>
<dbReference type="PANTHER" id="PTHR11735:SF11">
    <property type="entry name" value="TRNA THREONYLCARBAMOYLADENOSINE BIOSYNTHESIS PROTEIN TSAB"/>
    <property type="match status" value="1"/>
</dbReference>
<evidence type="ECO:0000256" key="6">
    <source>
        <dbReference type="ARBA" id="ARBA00032446"/>
    </source>
</evidence>
<dbReference type="PANTHER" id="PTHR11735">
    <property type="entry name" value="TRNA N6-ADENOSINE THREONYLCARBAMOYLTRANSFERASE"/>
    <property type="match status" value="1"/>
</dbReference>
<keyword evidence="5" id="KW-0819">tRNA processing</keyword>
<dbReference type="Proteomes" id="UP000286976">
    <property type="component" value="Unassembled WGS sequence"/>
</dbReference>
<protein>
    <recommendedName>
        <fullName evidence="3">tRNA threonylcarbamoyladenosine biosynthesis protein TsaB</fullName>
    </recommendedName>
    <alternativeName>
        <fullName evidence="6">t(6)A37 threonylcarbamoyladenosine biosynthesis protein TsaB</fullName>
    </alternativeName>
</protein>
<keyword evidence="8" id="KW-0808">Transferase</keyword>
<dbReference type="RefSeq" id="WP_126757452.1">
    <property type="nucleotide sequence ID" value="NZ_PIPQ01000003.1"/>
</dbReference>
<dbReference type="Pfam" id="PF00814">
    <property type="entry name" value="TsaD"/>
    <property type="match status" value="1"/>
</dbReference>
<dbReference type="InterPro" id="IPR000905">
    <property type="entry name" value="Gcp-like_dom"/>
</dbReference>
<evidence type="ECO:0000256" key="3">
    <source>
        <dbReference type="ARBA" id="ARBA00019012"/>
    </source>
</evidence>
<dbReference type="NCBIfam" id="TIGR03725">
    <property type="entry name" value="T6A_YeaZ"/>
    <property type="match status" value="1"/>
</dbReference>
<dbReference type="AlphaFoldDB" id="A0A432X1U9"/>
<evidence type="ECO:0000256" key="1">
    <source>
        <dbReference type="ARBA" id="ARBA00004496"/>
    </source>
</evidence>
<reference evidence="8 9" key="1">
    <citation type="journal article" date="2011" name="Front. Microbiol.">
        <title>Genomic signatures of strain selection and enhancement in Bacillus atrophaeus var. globigii, a historical biowarfare simulant.</title>
        <authorList>
            <person name="Gibbons H.S."/>
            <person name="Broomall S.M."/>
            <person name="McNew L.A."/>
            <person name="Daligault H."/>
            <person name="Chapman C."/>
            <person name="Bruce D."/>
            <person name="Karavis M."/>
            <person name="Krepps M."/>
            <person name="McGregor P.A."/>
            <person name="Hong C."/>
            <person name="Park K.H."/>
            <person name="Akmal A."/>
            <person name="Feldman A."/>
            <person name="Lin J.S."/>
            <person name="Chang W.E."/>
            <person name="Higgs B.W."/>
            <person name="Demirev P."/>
            <person name="Lindquist J."/>
            <person name="Liem A."/>
            <person name="Fochler E."/>
            <person name="Read T.D."/>
            <person name="Tapia R."/>
            <person name="Johnson S."/>
            <person name="Bishop-Lilly K.A."/>
            <person name="Detter C."/>
            <person name="Han C."/>
            <person name="Sozhamannan S."/>
            <person name="Rosenzweig C.N."/>
            <person name="Skowronski E.W."/>
        </authorList>
    </citation>
    <scope>NUCLEOTIDE SEQUENCE [LARGE SCALE GENOMIC DNA]</scope>
    <source>
        <strain evidence="8 9">AIT1</strain>
    </source>
</reference>
<comment type="similarity">
    <text evidence="2">Belongs to the KAE1 / TsaD family. TsaB subfamily.</text>
</comment>